<sequence length="104" mass="11397">MRGELTVVMICKLAEEENPGRVSLAPGYRHKWTWIMTTGMYPSFDLGTWPVPQSTNNLAKQFAAQKHLQLVPLLYETLAFEGIGLECWGVGRGGLGGGCMKVVG</sequence>
<accession>A0AAV2MQH1</accession>
<dbReference type="EMBL" id="OZ035831">
    <property type="protein sequence ID" value="CAL1615822.1"/>
    <property type="molecule type" value="Genomic_DNA"/>
</dbReference>
<dbReference type="AlphaFoldDB" id="A0AAV2MQH1"/>
<gene>
    <name evidence="1" type="ORF">KC01_LOCUS41697</name>
</gene>
<reference evidence="1 2" key="1">
    <citation type="submission" date="2024-04" db="EMBL/GenBank/DDBJ databases">
        <authorList>
            <person name="Waldvogel A.-M."/>
            <person name="Schoenle A."/>
        </authorList>
    </citation>
    <scope>NUCLEOTIDE SEQUENCE [LARGE SCALE GENOMIC DNA]</scope>
</reference>
<protein>
    <submittedName>
        <fullName evidence="1">Uncharacterized protein</fullName>
    </submittedName>
</protein>
<name>A0AAV2MQH1_KNICA</name>
<evidence type="ECO:0000313" key="2">
    <source>
        <dbReference type="Proteomes" id="UP001497482"/>
    </source>
</evidence>
<keyword evidence="2" id="KW-1185">Reference proteome</keyword>
<organism evidence="1 2">
    <name type="scientific">Knipowitschia caucasica</name>
    <name type="common">Caucasian dwarf goby</name>
    <name type="synonym">Pomatoschistus caucasicus</name>
    <dbReference type="NCBI Taxonomy" id="637954"/>
    <lineage>
        <taxon>Eukaryota</taxon>
        <taxon>Metazoa</taxon>
        <taxon>Chordata</taxon>
        <taxon>Craniata</taxon>
        <taxon>Vertebrata</taxon>
        <taxon>Euteleostomi</taxon>
        <taxon>Actinopterygii</taxon>
        <taxon>Neopterygii</taxon>
        <taxon>Teleostei</taxon>
        <taxon>Neoteleostei</taxon>
        <taxon>Acanthomorphata</taxon>
        <taxon>Gobiaria</taxon>
        <taxon>Gobiiformes</taxon>
        <taxon>Gobioidei</taxon>
        <taxon>Gobiidae</taxon>
        <taxon>Gobiinae</taxon>
        <taxon>Knipowitschia</taxon>
    </lineage>
</organism>
<evidence type="ECO:0000313" key="1">
    <source>
        <dbReference type="EMBL" id="CAL1615822.1"/>
    </source>
</evidence>
<proteinExistence type="predicted"/>
<dbReference type="Proteomes" id="UP001497482">
    <property type="component" value="Chromosome 9"/>
</dbReference>